<keyword evidence="4" id="KW-0503">Monooxygenase</keyword>
<evidence type="ECO:0000256" key="2">
    <source>
        <dbReference type="ARBA" id="ARBA00022643"/>
    </source>
</evidence>
<dbReference type="InterPro" id="IPR019923">
    <property type="entry name" value="Lucif-like_OxRdtase_MSMEG_2516"/>
</dbReference>
<dbReference type="Proteomes" id="UP000221961">
    <property type="component" value="Chromosome"/>
</dbReference>
<organism evidence="6 7">
    <name type="scientific">Nocardia terpenica</name>
    <dbReference type="NCBI Taxonomy" id="455432"/>
    <lineage>
        <taxon>Bacteria</taxon>
        <taxon>Bacillati</taxon>
        <taxon>Actinomycetota</taxon>
        <taxon>Actinomycetes</taxon>
        <taxon>Mycobacteriales</taxon>
        <taxon>Nocardiaceae</taxon>
        <taxon>Nocardia</taxon>
    </lineage>
</organism>
<name>A0A291RPX7_9NOCA</name>
<dbReference type="KEGG" id="ntp:CRH09_27530"/>
<keyword evidence="3" id="KW-0560">Oxidoreductase</keyword>
<dbReference type="InterPro" id="IPR050172">
    <property type="entry name" value="SsuD_RutA_monooxygenase"/>
</dbReference>
<feature type="domain" description="Luciferase-like" evidence="5">
    <location>
        <begin position="14"/>
        <end position="268"/>
    </location>
</feature>
<dbReference type="Gene3D" id="3.20.20.30">
    <property type="entry name" value="Luciferase-like domain"/>
    <property type="match status" value="1"/>
</dbReference>
<dbReference type="RefSeq" id="WP_098696408.1">
    <property type="nucleotide sequence ID" value="NZ_CP023778.1"/>
</dbReference>
<evidence type="ECO:0000256" key="3">
    <source>
        <dbReference type="ARBA" id="ARBA00023002"/>
    </source>
</evidence>
<dbReference type="PANTHER" id="PTHR42847:SF4">
    <property type="entry name" value="ALKANESULFONATE MONOOXYGENASE-RELATED"/>
    <property type="match status" value="1"/>
</dbReference>
<dbReference type="AlphaFoldDB" id="A0A291RPX7"/>
<proteinExistence type="predicted"/>
<dbReference type="GeneID" id="88361053"/>
<evidence type="ECO:0000256" key="1">
    <source>
        <dbReference type="ARBA" id="ARBA00022630"/>
    </source>
</evidence>
<dbReference type="PANTHER" id="PTHR42847">
    <property type="entry name" value="ALKANESULFONATE MONOOXYGENASE"/>
    <property type="match status" value="1"/>
</dbReference>
<keyword evidence="1" id="KW-0285">Flavoprotein</keyword>
<dbReference type="EMBL" id="CP023778">
    <property type="protein sequence ID" value="ATL69375.1"/>
    <property type="molecule type" value="Genomic_DNA"/>
</dbReference>
<evidence type="ECO:0000313" key="7">
    <source>
        <dbReference type="Proteomes" id="UP000221961"/>
    </source>
</evidence>
<keyword evidence="2" id="KW-0288">FMN</keyword>
<dbReference type="GO" id="GO:0008726">
    <property type="term" value="F:alkanesulfonate monooxygenase activity"/>
    <property type="evidence" value="ECO:0007669"/>
    <property type="project" value="TreeGrafter"/>
</dbReference>
<dbReference type="NCBIfam" id="TIGR03621">
    <property type="entry name" value="F420_MSMEG_2516"/>
    <property type="match status" value="1"/>
</dbReference>
<dbReference type="GO" id="GO:0046306">
    <property type="term" value="P:alkanesulfonate catabolic process"/>
    <property type="evidence" value="ECO:0007669"/>
    <property type="project" value="TreeGrafter"/>
</dbReference>
<protein>
    <submittedName>
        <fullName evidence="6">F420-dependent oxidoreductase</fullName>
    </submittedName>
</protein>
<sequence>MIGFRFGVSVGWPGSRSEWVAKARRAEELGYDVFTVPDHLGMPAPIPSLVLAAEATERIRLGTLVLNTPFYNPVLLARDVAALDQFSGGRIELGLGAGYVKDEFDSAGIPFLGAGARIDHVEQTVRTLRKLYADPGYQPAPTRPAGPSILIAGSGNRLLRTAAQHADVVGLPGAAFTESGLMTAASADQLAERATYLHGLLGDRRDRMELNLQLWAVATPSERDTLGDRVRRWLPGFTDDQVGAAPAIMAGTPRQIADSVRECRERYGITYLTVLEPDLDTFAPVIELLK</sequence>
<dbReference type="Pfam" id="PF00296">
    <property type="entry name" value="Bac_luciferase"/>
    <property type="match status" value="1"/>
</dbReference>
<reference evidence="6 7" key="1">
    <citation type="submission" date="2017-10" db="EMBL/GenBank/DDBJ databases">
        <title>Comparative genomics between pathogenic Norcardia.</title>
        <authorList>
            <person name="Zeng L."/>
        </authorList>
    </citation>
    <scope>NUCLEOTIDE SEQUENCE [LARGE SCALE GENOMIC DNA]</scope>
    <source>
        <strain evidence="6 7">NC_YFY_NT001</strain>
    </source>
</reference>
<evidence type="ECO:0000313" key="6">
    <source>
        <dbReference type="EMBL" id="ATL69375.1"/>
    </source>
</evidence>
<accession>A0A291RPX7</accession>
<dbReference type="InterPro" id="IPR036661">
    <property type="entry name" value="Luciferase-like_sf"/>
</dbReference>
<dbReference type="SUPFAM" id="SSF51679">
    <property type="entry name" value="Bacterial luciferase-like"/>
    <property type="match status" value="1"/>
</dbReference>
<dbReference type="InterPro" id="IPR011251">
    <property type="entry name" value="Luciferase-like_dom"/>
</dbReference>
<evidence type="ECO:0000256" key="4">
    <source>
        <dbReference type="ARBA" id="ARBA00023033"/>
    </source>
</evidence>
<gene>
    <name evidence="6" type="ORF">CRH09_27530</name>
</gene>
<evidence type="ECO:0000259" key="5">
    <source>
        <dbReference type="Pfam" id="PF00296"/>
    </source>
</evidence>